<dbReference type="PANTHER" id="PTHR17630">
    <property type="entry name" value="DIENELACTONE HYDROLASE"/>
    <property type="match status" value="1"/>
</dbReference>
<reference evidence="2 3" key="1">
    <citation type="journal article" date="2019" name="Nat. Ecol. Evol.">
        <title>Megaphylogeny resolves global patterns of mushroom evolution.</title>
        <authorList>
            <person name="Varga T."/>
            <person name="Krizsan K."/>
            <person name="Foldi C."/>
            <person name="Dima B."/>
            <person name="Sanchez-Garcia M."/>
            <person name="Sanchez-Ramirez S."/>
            <person name="Szollosi G.J."/>
            <person name="Szarkandi J.G."/>
            <person name="Papp V."/>
            <person name="Albert L."/>
            <person name="Andreopoulos W."/>
            <person name="Angelini C."/>
            <person name="Antonin V."/>
            <person name="Barry K.W."/>
            <person name="Bougher N.L."/>
            <person name="Buchanan P."/>
            <person name="Buyck B."/>
            <person name="Bense V."/>
            <person name="Catcheside P."/>
            <person name="Chovatia M."/>
            <person name="Cooper J."/>
            <person name="Damon W."/>
            <person name="Desjardin D."/>
            <person name="Finy P."/>
            <person name="Geml J."/>
            <person name="Haridas S."/>
            <person name="Hughes K."/>
            <person name="Justo A."/>
            <person name="Karasinski D."/>
            <person name="Kautmanova I."/>
            <person name="Kiss B."/>
            <person name="Kocsube S."/>
            <person name="Kotiranta H."/>
            <person name="LaButti K.M."/>
            <person name="Lechner B.E."/>
            <person name="Liimatainen K."/>
            <person name="Lipzen A."/>
            <person name="Lukacs Z."/>
            <person name="Mihaltcheva S."/>
            <person name="Morgado L.N."/>
            <person name="Niskanen T."/>
            <person name="Noordeloos M.E."/>
            <person name="Ohm R.A."/>
            <person name="Ortiz-Santana B."/>
            <person name="Ovrebo C."/>
            <person name="Racz N."/>
            <person name="Riley R."/>
            <person name="Savchenko A."/>
            <person name="Shiryaev A."/>
            <person name="Soop K."/>
            <person name="Spirin V."/>
            <person name="Szebenyi C."/>
            <person name="Tomsovsky M."/>
            <person name="Tulloss R.E."/>
            <person name="Uehling J."/>
            <person name="Grigoriev I.V."/>
            <person name="Vagvolgyi C."/>
            <person name="Papp T."/>
            <person name="Martin F.M."/>
            <person name="Miettinen O."/>
            <person name="Hibbett D.S."/>
            <person name="Nagy L.G."/>
        </authorList>
    </citation>
    <scope>NUCLEOTIDE SEQUENCE [LARGE SCALE GENOMIC DNA]</scope>
    <source>
        <strain evidence="2 3">CBS 121175</strain>
    </source>
</reference>
<feature type="non-terminal residue" evidence="2">
    <location>
        <position position="1"/>
    </location>
</feature>
<protein>
    <submittedName>
        <fullName evidence="2">Alpha/beta-hydrolase</fullName>
    </submittedName>
</protein>
<dbReference type="OrthoDB" id="1393670at2759"/>
<accession>A0A5C3KL39</accession>
<dbReference type="InterPro" id="IPR002925">
    <property type="entry name" value="Dienelactn_hydro"/>
</dbReference>
<evidence type="ECO:0000313" key="2">
    <source>
        <dbReference type="EMBL" id="TFK21079.1"/>
    </source>
</evidence>
<dbReference type="PANTHER" id="PTHR17630:SF44">
    <property type="entry name" value="PROTEIN AIM2"/>
    <property type="match status" value="1"/>
</dbReference>
<dbReference type="Pfam" id="PF01738">
    <property type="entry name" value="DLH"/>
    <property type="match status" value="1"/>
</dbReference>
<dbReference type="STRING" id="230819.A0A5C3KL39"/>
<proteinExistence type="predicted"/>
<organism evidence="2 3">
    <name type="scientific">Coprinopsis marcescibilis</name>
    <name type="common">Agaric fungus</name>
    <name type="synonym">Psathyrella marcescibilis</name>
    <dbReference type="NCBI Taxonomy" id="230819"/>
    <lineage>
        <taxon>Eukaryota</taxon>
        <taxon>Fungi</taxon>
        <taxon>Dikarya</taxon>
        <taxon>Basidiomycota</taxon>
        <taxon>Agaricomycotina</taxon>
        <taxon>Agaricomycetes</taxon>
        <taxon>Agaricomycetidae</taxon>
        <taxon>Agaricales</taxon>
        <taxon>Agaricineae</taxon>
        <taxon>Psathyrellaceae</taxon>
        <taxon>Coprinopsis</taxon>
    </lineage>
</organism>
<dbReference type="SUPFAM" id="SSF53474">
    <property type="entry name" value="alpha/beta-Hydrolases"/>
    <property type="match status" value="1"/>
</dbReference>
<dbReference type="EMBL" id="ML210279">
    <property type="protein sequence ID" value="TFK21079.1"/>
    <property type="molecule type" value="Genomic_DNA"/>
</dbReference>
<evidence type="ECO:0000313" key="3">
    <source>
        <dbReference type="Proteomes" id="UP000307440"/>
    </source>
</evidence>
<keyword evidence="3" id="KW-1185">Reference proteome</keyword>
<dbReference type="AlphaFoldDB" id="A0A5C3KL39"/>
<gene>
    <name evidence="2" type="ORF">FA15DRAFT_598527</name>
</gene>
<sequence>PSLAGPIGLDCAQGSQHSGEARGRNISIVDIPTYYSRARHASGSAKVVLFFSDIYSPFFINNQLLQDQFASEGFHVVGIDYFLGDPIQNNEGKPGFNRTEWSAQKRQQALELVPKWIEGVKGIYGTTRKDVGTGYCFGAPYAVNMGATDDVVATAFAHPSGLTEAHFTSLTKPVLLSCAETDTAFPAQSLRRANDILTEKKGIYHLQIFSGVSHGFATRADLTDPNAAWAKEQSAKSVIGWFKRFST</sequence>
<keyword evidence="2" id="KW-0378">Hydrolase</keyword>
<feature type="domain" description="Dienelactone hydrolase" evidence="1">
    <location>
        <begin position="41"/>
        <end position="245"/>
    </location>
</feature>
<evidence type="ECO:0000259" key="1">
    <source>
        <dbReference type="Pfam" id="PF01738"/>
    </source>
</evidence>
<dbReference type="Gene3D" id="3.40.50.1820">
    <property type="entry name" value="alpha/beta hydrolase"/>
    <property type="match status" value="1"/>
</dbReference>
<dbReference type="Proteomes" id="UP000307440">
    <property type="component" value="Unassembled WGS sequence"/>
</dbReference>
<name>A0A5C3KL39_COPMA</name>
<dbReference type="InterPro" id="IPR029058">
    <property type="entry name" value="AB_hydrolase_fold"/>
</dbReference>
<dbReference type="GO" id="GO:0016787">
    <property type="term" value="F:hydrolase activity"/>
    <property type="evidence" value="ECO:0007669"/>
    <property type="project" value="UniProtKB-KW"/>
</dbReference>